<name>R7YCM3_9ACTN</name>
<comment type="caution">
    <text evidence="3">The sequence shown here is derived from an EMBL/GenBank/DDBJ whole genome shotgun (WGS) entry which is preliminary data.</text>
</comment>
<accession>R7YCM3</accession>
<dbReference type="EMBL" id="AQPW01000004">
    <property type="protein sequence ID" value="EON33751.1"/>
    <property type="molecule type" value="Genomic_DNA"/>
</dbReference>
<organism evidence="3 4">
    <name type="scientific">Gordonia terrae C-6</name>
    <dbReference type="NCBI Taxonomy" id="1316928"/>
    <lineage>
        <taxon>Bacteria</taxon>
        <taxon>Bacillati</taxon>
        <taxon>Actinomycetota</taxon>
        <taxon>Actinomycetes</taxon>
        <taxon>Mycobacteriales</taxon>
        <taxon>Gordoniaceae</taxon>
        <taxon>Gordonia</taxon>
    </lineage>
</organism>
<protein>
    <submittedName>
        <fullName evidence="3">Restriction endonuclease</fullName>
    </submittedName>
</protein>
<evidence type="ECO:0000259" key="2">
    <source>
        <dbReference type="Pfam" id="PF04471"/>
    </source>
</evidence>
<dbReference type="OrthoDB" id="3764233at2"/>
<keyword evidence="1" id="KW-0812">Transmembrane</keyword>
<reference evidence="3 4" key="1">
    <citation type="journal article" date="2013" name="Genome Announc.">
        <title>Draft Genome Sequence of a Benzothiophene-Desulfurizing Bacterium, Gordona terrae Strain C-6.</title>
        <authorList>
            <person name="Wang W."/>
            <person name="Ma T."/>
            <person name="Ren Y."/>
            <person name="Li G."/>
        </authorList>
    </citation>
    <scope>NUCLEOTIDE SEQUENCE [LARGE SCALE GENOMIC DNA]</scope>
    <source>
        <strain evidence="3 4">C-6</strain>
    </source>
</reference>
<gene>
    <name evidence="3" type="ORF">GTC6_05272</name>
</gene>
<dbReference type="InterPro" id="IPR011856">
    <property type="entry name" value="tRNA_endonuc-like_dom_sf"/>
</dbReference>
<keyword evidence="3" id="KW-0255">Endonuclease</keyword>
<evidence type="ECO:0000256" key="1">
    <source>
        <dbReference type="SAM" id="Phobius"/>
    </source>
</evidence>
<sequence>MQYISTSHQAELNAQDQMRSWGFTDAVATTGGSDGGIDVRSSRALAQVKWKGGVTGRPDVQNLYGARGAGTEQLLFFSASGYSDQAIAYADQLGIMLMTYDPLGAVEGVNPAARRFLAAVGEVPASVEAPTDWRLVSTLTVVLIVVLSAAILLSWPSQ</sequence>
<feature type="domain" description="Restriction endonuclease type IV Mrr" evidence="2">
    <location>
        <begin position="8"/>
        <end position="101"/>
    </location>
</feature>
<evidence type="ECO:0000313" key="3">
    <source>
        <dbReference type="EMBL" id="EON33751.1"/>
    </source>
</evidence>
<dbReference type="GO" id="GO:0009307">
    <property type="term" value="P:DNA restriction-modification system"/>
    <property type="evidence" value="ECO:0007669"/>
    <property type="project" value="InterPro"/>
</dbReference>
<evidence type="ECO:0000313" key="4">
    <source>
        <dbReference type="Proteomes" id="UP000013569"/>
    </source>
</evidence>
<dbReference type="PATRIC" id="fig|1316928.3.peg.1066"/>
<dbReference type="GO" id="GO:0004519">
    <property type="term" value="F:endonuclease activity"/>
    <property type="evidence" value="ECO:0007669"/>
    <property type="project" value="UniProtKB-KW"/>
</dbReference>
<keyword evidence="3" id="KW-0540">Nuclease</keyword>
<dbReference type="InterPro" id="IPR007560">
    <property type="entry name" value="Restrct_endonuc_IV_Mrr"/>
</dbReference>
<dbReference type="AlphaFoldDB" id="R7YCM3"/>
<keyword evidence="1" id="KW-0472">Membrane</keyword>
<dbReference type="Proteomes" id="UP000013569">
    <property type="component" value="Unassembled WGS sequence"/>
</dbReference>
<dbReference type="GO" id="GO:0003677">
    <property type="term" value="F:DNA binding"/>
    <property type="evidence" value="ECO:0007669"/>
    <property type="project" value="InterPro"/>
</dbReference>
<proteinExistence type="predicted"/>
<keyword evidence="3" id="KW-0378">Hydrolase</keyword>
<dbReference type="InterPro" id="IPR011335">
    <property type="entry name" value="Restrct_endonuc-II-like"/>
</dbReference>
<dbReference type="Gene3D" id="3.40.1350.10">
    <property type="match status" value="1"/>
</dbReference>
<dbReference type="SUPFAM" id="SSF52980">
    <property type="entry name" value="Restriction endonuclease-like"/>
    <property type="match status" value="1"/>
</dbReference>
<feature type="transmembrane region" description="Helical" evidence="1">
    <location>
        <begin position="135"/>
        <end position="155"/>
    </location>
</feature>
<dbReference type="Pfam" id="PF04471">
    <property type="entry name" value="Mrr_cat"/>
    <property type="match status" value="1"/>
</dbReference>
<keyword evidence="1" id="KW-1133">Transmembrane helix</keyword>
<dbReference type="RefSeq" id="WP_010841520.1">
    <property type="nucleotide sequence ID" value="NZ_AQPW01000004.1"/>
</dbReference>